<dbReference type="InterPro" id="IPR036505">
    <property type="entry name" value="Amidase/PGRP_sf"/>
</dbReference>
<comment type="caution">
    <text evidence="1">The sequence shown here is derived from an EMBL/GenBank/DDBJ whole genome shotgun (WGS) entry which is preliminary data.</text>
</comment>
<evidence type="ECO:0000313" key="1">
    <source>
        <dbReference type="EMBL" id="MBU2713926.1"/>
    </source>
</evidence>
<gene>
    <name evidence="1" type="ORF">KCG35_22995</name>
</gene>
<proteinExistence type="predicted"/>
<dbReference type="RefSeq" id="WP_215822202.1">
    <property type="nucleotide sequence ID" value="NZ_JAGSOY010000120.1"/>
</dbReference>
<name>A0ABS5ZKU8_9GAMM</name>
<reference evidence="1 2" key="1">
    <citation type="submission" date="2021-04" db="EMBL/GenBank/DDBJ databases">
        <authorList>
            <person name="Pira H."/>
            <person name="Risdian C."/>
            <person name="Wink J."/>
        </authorList>
    </citation>
    <scope>NUCLEOTIDE SEQUENCE [LARGE SCALE GENOMIC DNA]</scope>
    <source>
        <strain evidence="1 2">WH53</strain>
    </source>
</reference>
<evidence type="ECO:0000313" key="2">
    <source>
        <dbReference type="Proteomes" id="UP000690515"/>
    </source>
</evidence>
<dbReference type="EMBL" id="JAGSOY010000120">
    <property type="protein sequence ID" value="MBU2713926.1"/>
    <property type="molecule type" value="Genomic_DNA"/>
</dbReference>
<evidence type="ECO:0008006" key="3">
    <source>
        <dbReference type="Google" id="ProtNLM"/>
    </source>
</evidence>
<organism evidence="1 2">
    <name type="scientific">Zooshikella harenae</name>
    <dbReference type="NCBI Taxonomy" id="2827238"/>
    <lineage>
        <taxon>Bacteria</taxon>
        <taxon>Pseudomonadati</taxon>
        <taxon>Pseudomonadota</taxon>
        <taxon>Gammaproteobacteria</taxon>
        <taxon>Oceanospirillales</taxon>
        <taxon>Zooshikellaceae</taxon>
        <taxon>Zooshikella</taxon>
    </lineage>
</organism>
<sequence>MYSSFGFSSGQTSSKKARFMRAFFVPGESEFTMNITKLVVHCADTPNDRDVTAEDIHQWHIQRKWAGIGYHKVIRRDGSIENGRPEL</sequence>
<dbReference type="SUPFAM" id="SSF55846">
    <property type="entry name" value="N-acetylmuramoyl-L-alanine amidase-like"/>
    <property type="match status" value="1"/>
</dbReference>
<protein>
    <recommendedName>
        <fullName evidence="3">N-acetylmuramoyl-L-alanine amidase</fullName>
    </recommendedName>
</protein>
<keyword evidence="2" id="KW-1185">Reference proteome</keyword>
<dbReference type="Proteomes" id="UP000690515">
    <property type="component" value="Unassembled WGS sequence"/>
</dbReference>
<accession>A0ABS5ZKU8</accession>
<dbReference type="Gene3D" id="3.40.80.10">
    <property type="entry name" value="Peptidoglycan recognition protein-like"/>
    <property type="match status" value="1"/>
</dbReference>